<evidence type="ECO:0000256" key="6">
    <source>
        <dbReference type="SAM" id="MobiDB-lite"/>
    </source>
</evidence>
<dbReference type="InterPro" id="IPR036852">
    <property type="entry name" value="Peptidase_S8/S53_dom_sf"/>
</dbReference>
<protein>
    <submittedName>
        <fullName evidence="9">S8 family serine peptidase</fullName>
    </submittedName>
</protein>
<dbReference type="Gene3D" id="2.60.120.1290">
    <property type="match status" value="1"/>
</dbReference>
<keyword evidence="10" id="KW-1185">Reference proteome</keyword>
<evidence type="ECO:0000256" key="1">
    <source>
        <dbReference type="ARBA" id="ARBA00011073"/>
    </source>
</evidence>
<feature type="compositionally biased region" description="Basic and acidic residues" evidence="6">
    <location>
        <begin position="670"/>
        <end position="679"/>
    </location>
</feature>
<feature type="domain" description="Peptidase S8/S53" evidence="8">
    <location>
        <begin position="485"/>
        <end position="647"/>
    </location>
</feature>
<dbReference type="PANTHER" id="PTHR43806:SF11">
    <property type="entry name" value="CEREVISIN-RELATED"/>
    <property type="match status" value="1"/>
</dbReference>
<keyword evidence="3 5" id="KW-0378">Hydrolase</keyword>
<dbReference type="InterPro" id="IPR022398">
    <property type="entry name" value="Peptidase_S8_His-AS"/>
</dbReference>
<dbReference type="EMBL" id="CP089983">
    <property type="protein sequence ID" value="WXB02692.1"/>
    <property type="molecule type" value="Genomic_DNA"/>
</dbReference>
<evidence type="ECO:0000256" key="2">
    <source>
        <dbReference type="ARBA" id="ARBA00022670"/>
    </source>
</evidence>
<dbReference type="SUPFAM" id="SSF52743">
    <property type="entry name" value="Subtilisin-like"/>
    <property type="match status" value="1"/>
</dbReference>
<evidence type="ECO:0000313" key="9">
    <source>
        <dbReference type="EMBL" id="WXB02692.1"/>
    </source>
</evidence>
<evidence type="ECO:0000256" key="7">
    <source>
        <dbReference type="SAM" id="Phobius"/>
    </source>
</evidence>
<feature type="active site" description="Charge relay system" evidence="5">
    <location>
        <position position="598"/>
    </location>
</feature>
<comment type="similarity">
    <text evidence="1 5">Belongs to the peptidase S8 family.</text>
</comment>
<feature type="active site" description="Charge relay system" evidence="5">
    <location>
        <position position="216"/>
    </location>
</feature>
<proteinExistence type="inferred from homology"/>
<dbReference type="PRINTS" id="PR00723">
    <property type="entry name" value="SUBTILISIN"/>
</dbReference>
<dbReference type="Pfam" id="PF00082">
    <property type="entry name" value="Peptidase_S8"/>
    <property type="match status" value="2"/>
</dbReference>
<dbReference type="RefSeq" id="WP_394832321.1">
    <property type="nucleotide sequence ID" value="NZ_CP089929.1"/>
</dbReference>
<dbReference type="InterPro" id="IPR023828">
    <property type="entry name" value="Peptidase_S8_Ser-AS"/>
</dbReference>
<accession>A0ABZ2KVJ1</accession>
<feature type="transmembrane region" description="Helical" evidence="7">
    <location>
        <begin position="688"/>
        <end position="706"/>
    </location>
</feature>
<keyword evidence="7" id="KW-0472">Membrane</keyword>
<name>A0ABZ2KVJ1_9BACT</name>
<evidence type="ECO:0000256" key="5">
    <source>
        <dbReference type="PROSITE-ProRule" id="PRU01240"/>
    </source>
</evidence>
<dbReference type="PROSITE" id="PS00137">
    <property type="entry name" value="SUBTILASE_HIS"/>
    <property type="match status" value="1"/>
</dbReference>
<dbReference type="InterPro" id="IPR015500">
    <property type="entry name" value="Peptidase_S8_subtilisin-rel"/>
</dbReference>
<evidence type="ECO:0000259" key="8">
    <source>
        <dbReference type="Pfam" id="PF00082"/>
    </source>
</evidence>
<organism evidence="9 10">
    <name type="scientific">Pendulispora rubella</name>
    <dbReference type="NCBI Taxonomy" id="2741070"/>
    <lineage>
        <taxon>Bacteria</taxon>
        <taxon>Pseudomonadati</taxon>
        <taxon>Myxococcota</taxon>
        <taxon>Myxococcia</taxon>
        <taxon>Myxococcales</taxon>
        <taxon>Sorangiineae</taxon>
        <taxon>Pendulisporaceae</taxon>
        <taxon>Pendulispora</taxon>
    </lineage>
</organism>
<dbReference type="InterPro" id="IPR050131">
    <property type="entry name" value="Peptidase_S8_subtilisin-like"/>
</dbReference>
<dbReference type="InterPro" id="IPR000209">
    <property type="entry name" value="Peptidase_S8/S53_dom"/>
</dbReference>
<feature type="active site" description="Charge relay system" evidence="5">
    <location>
        <position position="154"/>
    </location>
</feature>
<keyword evidence="2 5" id="KW-0645">Protease</keyword>
<evidence type="ECO:0000256" key="4">
    <source>
        <dbReference type="ARBA" id="ARBA00022825"/>
    </source>
</evidence>
<reference evidence="9" key="1">
    <citation type="submission" date="2021-12" db="EMBL/GenBank/DDBJ databases">
        <title>Discovery of the Pendulisporaceae a myxobacterial family with distinct sporulation behavior and unique specialized metabolism.</title>
        <authorList>
            <person name="Garcia R."/>
            <person name="Popoff A."/>
            <person name="Bader C.D."/>
            <person name="Loehr J."/>
            <person name="Walesch S."/>
            <person name="Walt C."/>
            <person name="Boldt J."/>
            <person name="Bunk B."/>
            <person name="Haeckl F.J.F.P.J."/>
            <person name="Gunesch A.P."/>
            <person name="Birkelbach J."/>
            <person name="Nuebel U."/>
            <person name="Pietschmann T."/>
            <person name="Bach T."/>
            <person name="Mueller R."/>
        </authorList>
    </citation>
    <scope>NUCLEOTIDE SEQUENCE</scope>
    <source>
        <strain evidence="9">MSr11367</strain>
    </source>
</reference>
<keyword evidence="7" id="KW-1133">Transmembrane helix</keyword>
<dbReference type="Gene3D" id="3.40.50.200">
    <property type="entry name" value="Peptidase S8/S53 domain"/>
    <property type="match status" value="1"/>
</dbReference>
<dbReference type="Proteomes" id="UP001374803">
    <property type="component" value="Chromosome"/>
</dbReference>
<dbReference type="PANTHER" id="PTHR43806">
    <property type="entry name" value="PEPTIDASE S8"/>
    <property type="match status" value="1"/>
</dbReference>
<keyword evidence="4 5" id="KW-0720">Serine protease</keyword>
<evidence type="ECO:0000256" key="3">
    <source>
        <dbReference type="ARBA" id="ARBA00022801"/>
    </source>
</evidence>
<feature type="domain" description="Peptidase S8/S53" evidence="8">
    <location>
        <begin position="145"/>
        <end position="347"/>
    </location>
</feature>
<dbReference type="PROSITE" id="PS51892">
    <property type="entry name" value="SUBTILASE"/>
    <property type="match status" value="1"/>
</dbReference>
<evidence type="ECO:0000313" key="10">
    <source>
        <dbReference type="Proteomes" id="UP001374803"/>
    </source>
</evidence>
<gene>
    <name evidence="9" type="ORF">LVJ94_37995</name>
</gene>
<dbReference type="PROSITE" id="PS00138">
    <property type="entry name" value="SUBTILASE_SER"/>
    <property type="match status" value="1"/>
</dbReference>
<feature type="region of interest" description="Disordered" evidence="6">
    <location>
        <begin position="658"/>
        <end position="681"/>
    </location>
</feature>
<sequence length="712" mass="73088">MAACSDSAPAVVGSGDDAVETRVAQAGLTALGWGKLDATLRSRTLDDAPASEASAPSVALYVQSKEPEVTRRLIEAAGGSVGTVSGDVMTARVPAGAVATIANNVSVSRMEGATPVYARLDKTIAAVKADQVHAGAAPLPSAFKGAGVIVGVVDGGMDLKHAAFKTSDGKTRIRSLWHQTAKGGKPPSTYGYDYGSVCDAAAIDAGTCNYTSKEHHGTHVTGIAAGSRVAGVPYLGMAPESDLVLVDVDLANQNSPDAVPVSTAICDGAGYIFKMAEAANKPAVVNMSLGDFSGPHDGSSLADKCLDNLTGPGKIIVAAAGNEGRAKINPLASTRTFAHATAVASTKPVVVRWLPGRVMESNGQFYADQILNLWSNSDVNLSVRVGFVPVAGGTPTYSKAIQVDKPLARATLTDGTITVGPVQGAGSVEASGARNIRVGTWDGDGDHREDGLVWLLEITGNGRFDAWIDSTRGGGFIIDGQEPGVSVNHDMTIGFPATASKVISVASYTSRNSWTAAKDGQEWKPTGADGKPLTIGAISEFSSRGPLRNEAAPMKPDITAPGEMVISAWNTSAPIDTGTPDRIVKAPPNGYAAYEGTSMASPVVAGVVALMLQKEPKLTVEDIRGTFQRTAVKPDGVTVPSSTWGYGKLDAFAAVGDAKVAPPPPNDGNGDAKGEEKSKSGCNVAPTGGLFSGLGAGALALSMMLVRRRRRG</sequence>
<keyword evidence="7" id="KW-0812">Transmembrane</keyword>